<evidence type="ECO:0000256" key="1">
    <source>
        <dbReference type="SAM" id="SignalP"/>
    </source>
</evidence>
<evidence type="ECO:0000313" key="4">
    <source>
        <dbReference type="Proteomes" id="UP000319257"/>
    </source>
</evidence>
<dbReference type="InParanoid" id="A0A507APY2"/>
<proteinExistence type="predicted"/>
<keyword evidence="4" id="KW-1185">Reference proteome</keyword>
<dbReference type="GeneID" id="41977183"/>
<gene>
    <name evidence="3" type="ORF">E0L32_009736</name>
</gene>
<reference evidence="3 4" key="1">
    <citation type="submission" date="2019-06" db="EMBL/GenBank/DDBJ databases">
        <title>Draft genome sequence of the filamentous fungus Phialemoniopsis curvata isolated from diesel fuel.</title>
        <authorList>
            <person name="Varaljay V.A."/>
            <person name="Lyon W.J."/>
            <person name="Crouch A.L."/>
            <person name="Drake C.E."/>
            <person name="Hollomon J.M."/>
            <person name="Nadeau L.J."/>
            <person name="Nunn H.S."/>
            <person name="Stevenson B.S."/>
            <person name="Bojanowski C.L."/>
            <person name="Crookes-Goodson W.J."/>
        </authorList>
    </citation>
    <scope>NUCLEOTIDE SEQUENCE [LARGE SCALE GENOMIC DNA]</scope>
    <source>
        <strain evidence="3 4">D216</strain>
    </source>
</reference>
<feature type="domain" description="NTF2-like" evidence="2">
    <location>
        <begin position="29"/>
        <end position="164"/>
    </location>
</feature>
<dbReference type="InterPro" id="IPR058645">
    <property type="entry name" value="NTF2-like_dom_7"/>
</dbReference>
<dbReference type="OrthoDB" id="5596743at2759"/>
<accession>A0A507APY2</accession>
<protein>
    <recommendedName>
        <fullName evidence="2">NTF2-like domain-containing protein</fullName>
    </recommendedName>
</protein>
<name>A0A507APY2_9PEZI</name>
<dbReference type="Proteomes" id="UP000319257">
    <property type="component" value="Unassembled WGS sequence"/>
</dbReference>
<dbReference type="AlphaFoldDB" id="A0A507APY2"/>
<dbReference type="RefSeq" id="XP_030990507.1">
    <property type="nucleotide sequence ID" value="XM_031144732.1"/>
</dbReference>
<feature type="chain" id="PRO_5021187763" description="NTF2-like domain-containing protein" evidence="1">
    <location>
        <begin position="17"/>
        <end position="170"/>
    </location>
</feature>
<keyword evidence="1" id="KW-0732">Signal</keyword>
<dbReference type="EMBL" id="SKBQ01000073">
    <property type="protein sequence ID" value="TPX08796.1"/>
    <property type="molecule type" value="Genomic_DNA"/>
</dbReference>
<sequence>MKFATALLALASSALAAPPTPLAGREDKECMTRAEAADMVEIYRKLIAEYKAEDCEKYCAADFVDNSDSINSFLDQPLGGPTFATKEIFMEAQLSNPPFPVVVDSIAAVDCDVVALRWHATFGEAMKPSKGITILTNTKEAGYWQIKVIDVEFNSLTWLLDMGGNYTWDG</sequence>
<dbReference type="Pfam" id="PF26534">
    <property type="entry name" value="NTF2_7"/>
    <property type="match status" value="1"/>
</dbReference>
<comment type="caution">
    <text evidence="3">The sequence shown here is derived from an EMBL/GenBank/DDBJ whole genome shotgun (WGS) entry which is preliminary data.</text>
</comment>
<feature type="signal peptide" evidence="1">
    <location>
        <begin position="1"/>
        <end position="16"/>
    </location>
</feature>
<organism evidence="3 4">
    <name type="scientific">Thyridium curvatum</name>
    <dbReference type="NCBI Taxonomy" id="1093900"/>
    <lineage>
        <taxon>Eukaryota</taxon>
        <taxon>Fungi</taxon>
        <taxon>Dikarya</taxon>
        <taxon>Ascomycota</taxon>
        <taxon>Pezizomycotina</taxon>
        <taxon>Sordariomycetes</taxon>
        <taxon>Sordariomycetidae</taxon>
        <taxon>Thyridiales</taxon>
        <taxon>Thyridiaceae</taxon>
        <taxon>Thyridium</taxon>
    </lineage>
</organism>
<evidence type="ECO:0000313" key="3">
    <source>
        <dbReference type="EMBL" id="TPX08796.1"/>
    </source>
</evidence>
<evidence type="ECO:0000259" key="2">
    <source>
        <dbReference type="Pfam" id="PF26534"/>
    </source>
</evidence>